<dbReference type="CDD" id="cd07724">
    <property type="entry name" value="POD-like_MBL-fold"/>
    <property type="match status" value="1"/>
</dbReference>
<dbReference type="InterPro" id="IPR036866">
    <property type="entry name" value="RibonucZ/Hydroxyglut_hydro"/>
</dbReference>
<dbReference type="Pfam" id="PF00753">
    <property type="entry name" value="Lactamase_B"/>
    <property type="match status" value="1"/>
</dbReference>
<gene>
    <name evidence="4" type="ORF">N4261_14285</name>
</gene>
<dbReference type="InterPro" id="IPR051682">
    <property type="entry name" value="Mito_Persulfide_Diox"/>
</dbReference>
<dbReference type="SMART" id="SM00849">
    <property type="entry name" value="Lactamase_B"/>
    <property type="match status" value="1"/>
</dbReference>
<keyword evidence="1" id="KW-0479">Metal-binding</keyword>
<feature type="domain" description="Metallo-beta-lactamase" evidence="3">
    <location>
        <begin position="31"/>
        <end position="221"/>
    </location>
</feature>
<dbReference type="PANTHER" id="PTHR43084:SF1">
    <property type="entry name" value="PERSULFIDE DIOXYGENASE ETHE1, MITOCHONDRIAL"/>
    <property type="match status" value="1"/>
</dbReference>
<reference evidence="4" key="1">
    <citation type="submission" date="2022-10" db="EMBL/GenBank/DDBJ databases">
        <title>Characterization and whole genome sequencing of a new Roseateles species, isolated from fresh water.</title>
        <authorList>
            <person name="Guliayeva D.Y."/>
            <person name="Akhremchuk A.E."/>
            <person name="Sikolenko M.A."/>
            <person name="Valentovich L.N."/>
            <person name="Sidarenka A.V."/>
        </authorList>
    </citation>
    <scope>NUCLEOTIDE SEQUENCE</scope>
    <source>
        <strain evidence="4">BIM B-1768</strain>
    </source>
</reference>
<dbReference type="RefSeq" id="WP_261755970.1">
    <property type="nucleotide sequence ID" value="NZ_CP104562.2"/>
</dbReference>
<protein>
    <submittedName>
        <fullName evidence="4">MBL fold metallo-hydrolase</fullName>
    </submittedName>
</protein>
<dbReference type="InterPro" id="IPR044528">
    <property type="entry name" value="POD-like_MBL-fold"/>
</dbReference>
<organism evidence="4 5">
    <name type="scientific">Roseateles amylovorans</name>
    <dbReference type="NCBI Taxonomy" id="2978473"/>
    <lineage>
        <taxon>Bacteria</taxon>
        <taxon>Pseudomonadati</taxon>
        <taxon>Pseudomonadota</taxon>
        <taxon>Betaproteobacteria</taxon>
        <taxon>Burkholderiales</taxon>
        <taxon>Sphaerotilaceae</taxon>
        <taxon>Roseateles</taxon>
    </lineage>
</organism>
<evidence type="ECO:0000256" key="1">
    <source>
        <dbReference type="ARBA" id="ARBA00022723"/>
    </source>
</evidence>
<dbReference type="PANTHER" id="PTHR43084">
    <property type="entry name" value="PERSULFIDE DIOXYGENASE ETHE1"/>
    <property type="match status" value="1"/>
</dbReference>
<evidence type="ECO:0000259" key="3">
    <source>
        <dbReference type="SMART" id="SM00849"/>
    </source>
</evidence>
<dbReference type="Gene3D" id="3.60.15.10">
    <property type="entry name" value="Ribonuclease Z/Hydroxyacylglutathione hydrolase-like"/>
    <property type="match status" value="1"/>
</dbReference>
<name>A0ABY6ATS4_9BURK</name>
<proteinExistence type="predicted"/>
<sequence>MPTVPTAPALTLSAARPHPLAVEAFFDDRTGTVSYVLSDPATRQAAIVDPVLDFDLKSGRTTTTQADRLLAHLDAHRLSLQWILETHAHADHLSAAHHLQGRAGGRIAIGEHIREVQATFRKLYNLEREFLPDGRQFDHLFQDGETFFIGEIEACALHVPGHTPADMAYRIADAVWVGDTLFMPDVGTARADFPGGDAATLFRSIRRLLALPGDTRLFVCHDYPPAGRAPAWETTVADQRARNIHVHDGVSEVDFVALRQGRDAHLDVPTLILPSIQVNIRAGQLPPPECDGVSYLKIPLNVLAAGPDAATGAPPLPNGSASSDGPAATDD</sequence>
<feature type="region of interest" description="Disordered" evidence="2">
    <location>
        <begin position="307"/>
        <end position="331"/>
    </location>
</feature>
<evidence type="ECO:0000256" key="2">
    <source>
        <dbReference type="SAM" id="MobiDB-lite"/>
    </source>
</evidence>
<dbReference type="Proteomes" id="UP001064933">
    <property type="component" value="Chromosome"/>
</dbReference>
<accession>A0ABY6ATS4</accession>
<evidence type="ECO:0000313" key="4">
    <source>
        <dbReference type="EMBL" id="UXH76237.1"/>
    </source>
</evidence>
<evidence type="ECO:0000313" key="5">
    <source>
        <dbReference type="Proteomes" id="UP001064933"/>
    </source>
</evidence>
<dbReference type="SUPFAM" id="SSF56281">
    <property type="entry name" value="Metallo-hydrolase/oxidoreductase"/>
    <property type="match status" value="1"/>
</dbReference>
<keyword evidence="5" id="KW-1185">Reference proteome</keyword>
<dbReference type="InterPro" id="IPR001279">
    <property type="entry name" value="Metallo-B-lactamas"/>
</dbReference>
<dbReference type="EMBL" id="CP104562">
    <property type="protein sequence ID" value="UXH76237.1"/>
    <property type="molecule type" value="Genomic_DNA"/>
</dbReference>